<keyword evidence="2" id="KW-1185">Reference proteome</keyword>
<proteinExistence type="predicted"/>
<gene>
    <name evidence="1" type="ORF">OCTVUL_1B006316</name>
</gene>
<dbReference type="EMBL" id="OX597819">
    <property type="protein sequence ID" value="CAI9724026.1"/>
    <property type="molecule type" value="Genomic_DNA"/>
</dbReference>
<dbReference type="Proteomes" id="UP001162480">
    <property type="component" value="Chromosome 6"/>
</dbReference>
<name>A0AA36F376_OCTVU</name>
<organism evidence="1 2">
    <name type="scientific">Octopus vulgaris</name>
    <name type="common">Common octopus</name>
    <dbReference type="NCBI Taxonomy" id="6645"/>
    <lineage>
        <taxon>Eukaryota</taxon>
        <taxon>Metazoa</taxon>
        <taxon>Spiralia</taxon>
        <taxon>Lophotrochozoa</taxon>
        <taxon>Mollusca</taxon>
        <taxon>Cephalopoda</taxon>
        <taxon>Coleoidea</taxon>
        <taxon>Octopodiformes</taxon>
        <taxon>Octopoda</taxon>
        <taxon>Incirrata</taxon>
        <taxon>Octopodidae</taxon>
        <taxon>Octopus</taxon>
    </lineage>
</organism>
<evidence type="ECO:0000313" key="2">
    <source>
        <dbReference type="Proteomes" id="UP001162480"/>
    </source>
</evidence>
<evidence type="ECO:0000313" key="1">
    <source>
        <dbReference type="EMBL" id="CAI9724026.1"/>
    </source>
</evidence>
<reference evidence="1" key="1">
    <citation type="submission" date="2023-08" db="EMBL/GenBank/DDBJ databases">
        <authorList>
            <person name="Alioto T."/>
            <person name="Alioto T."/>
            <person name="Gomez Garrido J."/>
        </authorList>
    </citation>
    <scope>NUCLEOTIDE SEQUENCE</scope>
</reference>
<dbReference type="AlphaFoldDB" id="A0AA36F376"/>
<protein>
    <submittedName>
        <fullName evidence="1">Uncharacterized protein</fullName>
    </submittedName>
</protein>
<accession>A0AA36F376</accession>
<sequence>MEEVSKLTAMNGFSFNSIAKIDFIQRNIHGQRGKYDKLQPTSANGVRNTLFCEYSVNHICRMHAFNINLYLLLVSVIELQP</sequence>